<feature type="transmembrane region" description="Helical" evidence="6">
    <location>
        <begin position="64"/>
        <end position="85"/>
    </location>
</feature>
<feature type="transmembrane region" description="Helical" evidence="6">
    <location>
        <begin position="97"/>
        <end position="120"/>
    </location>
</feature>
<dbReference type="InterPro" id="IPR049326">
    <property type="entry name" value="Rhodopsin_dom_fungi"/>
</dbReference>
<dbReference type="Proteomes" id="UP000011064">
    <property type="component" value="Unassembled WGS sequence"/>
</dbReference>
<keyword evidence="2 6" id="KW-0812">Transmembrane</keyword>
<keyword evidence="3 6" id="KW-1133">Transmembrane helix</keyword>
<comment type="subcellular location">
    <subcellularLocation>
        <location evidence="1">Membrane</location>
        <topology evidence="1">Multi-pass membrane protein</topology>
    </subcellularLocation>
</comment>
<gene>
    <name evidence="9" type="ORF">GMDG_00691</name>
</gene>
<evidence type="ECO:0000256" key="4">
    <source>
        <dbReference type="ARBA" id="ARBA00023136"/>
    </source>
</evidence>
<evidence type="ECO:0000259" key="8">
    <source>
        <dbReference type="Pfam" id="PF20684"/>
    </source>
</evidence>
<dbReference type="STRING" id="658429.L8G9G4"/>
<evidence type="ECO:0000256" key="3">
    <source>
        <dbReference type="ARBA" id="ARBA00022989"/>
    </source>
</evidence>
<dbReference type="InterPro" id="IPR052337">
    <property type="entry name" value="SAT4-like"/>
</dbReference>
<dbReference type="GO" id="GO:0016020">
    <property type="term" value="C:membrane"/>
    <property type="evidence" value="ECO:0007669"/>
    <property type="project" value="UniProtKB-SubCell"/>
</dbReference>
<protein>
    <recommendedName>
        <fullName evidence="8">Rhodopsin domain-containing protein</fullName>
    </recommendedName>
</protein>
<evidence type="ECO:0000256" key="5">
    <source>
        <dbReference type="ARBA" id="ARBA00038359"/>
    </source>
</evidence>
<dbReference type="Pfam" id="PF20684">
    <property type="entry name" value="Fung_rhodopsin"/>
    <property type="match status" value="1"/>
</dbReference>
<dbReference type="AlphaFoldDB" id="L8G9G4"/>
<dbReference type="InParanoid" id="L8G9G4"/>
<reference evidence="10" key="1">
    <citation type="submission" date="2010-09" db="EMBL/GenBank/DDBJ databases">
        <title>The genome sequence of Geomyces destructans 20631-21.</title>
        <authorList>
            <consortium name="The Broad Institute Genome Sequencing Platform"/>
            <person name="Cuomo C.A."/>
            <person name="Blehert D.S."/>
            <person name="Lorch J.M."/>
            <person name="Young S.K."/>
            <person name="Zeng Q."/>
            <person name="Gargeya S."/>
            <person name="Fitzgerald M."/>
            <person name="Haas B."/>
            <person name="Abouelleil A."/>
            <person name="Alvarado L."/>
            <person name="Arachchi H.M."/>
            <person name="Berlin A."/>
            <person name="Brown A."/>
            <person name="Chapman S.B."/>
            <person name="Chen Z."/>
            <person name="Dunbar C."/>
            <person name="Freedman E."/>
            <person name="Gearin G."/>
            <person name="Gellesch M."/>
            <person name="Goldberg J."/>
            <person name="Griggs A."/>
            <person name="Gujja S."/>
            <person name="Heiman D."/>
            <person name="Howarth C."/>
            <person name="Larson L."/>
            <person name="Lui A."/>
            <person name="MacDonald P.J.P."/>
            <person name="Montmayeur A."/>
            <person name="Murphy C."/>
            <person name="Neiman D."/>
            <person name="Pearson M."/>
            <person name="Priest M."/>
            <person name="Roberts A."/>
            <person name="Saif S."/>
            <person name="Shea T."/>
            <person name="Shenoy N."/>
            <person name="Sisk P."/>
            <person name="Stolte C."/>
            <person name="Sykes S."/>
            <person name="Wortman J."/>
            <person name="Nusbaum C."/>
            <person name="Birren B."/>
        </authorList>
    </citation>
    <scope>NUCLEOTIDE SEQUENCE [LARGE SCALE GENOMIC DNA]</scope>
    <source>
        <strain evidence="10">ATCC MYA-4855 / 20631-21</strain>
    </source>
</reference>
<evidence type="ECO:0000256" key="2">
    <source>
        <dbReference type="ARBA" id="ARBA00022692"/>
    </source>
</evidence>
<feature type="signal peptide" evidence="7">
    <location>
        <begin position="1"/>
        <end position="20"/>
    </location>
</feature>
<dbReference type="PANTHER" id="PTHR33048">
    <property type="entry name" value="PTH11-LIKE INTEGRAL MEMBRANE PROTEIN (AFU_ORTHOLOGUE AFUA_5G11245)"/>
    <property type="match status" value="1"/>
</dbReference>
<dbReference type="VEuPathDB" id="FungiDB:GMDG_00691"/>
<proteinExistence type="inferred from homology"/>
<keyword evidence="7" id="KW-0732">Signal</keyword>
<keyword evidence="10" id="KW-1185">Reference proteome</keyword>
<dbReference type="PANTHER" id="PTHR33048:SF47">
    <property type="entry name" value="INTEGRAL MEMBRANE PROTEIN-RELATED"/>
    <property type="match status" value="1"/>
</dbReference>
<evidence type="ECO:0000256" key="1">
    <source>
        <dbReference type="ARBA" id="ARBA00004141"/>
    </source>
</evidence>
<dbReference type="EMBL" id="GL573175">
    <property type="protein sequence ID" value="ELR09509.1"/>
    <property type="molecule type" value="Genomic_DNA"/>
</dbReference>
<name>L8G9G4_PSED2</name>
<accession>L8G9G4</accession>
<evidence type="ECO:0000256" key="6">
    <source>
        <dbReference type="SAM" id="Phobius"/>
    </source>
</evidence>
<evidence type="ECO:0000256" key="7">
    <source>
        <dbReference type="SAM" id="SignalP"/>
    </source>
</evidence>
<comment type="similarity">
    <text evidence="5">Belongs to the SAT4 family.</text>
</comment>
<feature type="chain" id="PRO_5003990127" description="Rhodopsin domain-containing protein" evidence="7">
    <location>
        <begin position="21"/>
        <end position="135"/>
    </location>
</feature>
<feature type="domain" description="Rhodopsin" evidence="8">
    <location>
        <begin position="25"/>
        <end position="131"/>
    </location>
</feature>
<keyword evidence="4 6" id="KW-0472">Membrane</keyword>
<sequence>MRVLGIFVSIAAALLNVAVAESETTRSLVSNRLWLDDWAVVVAAVRTPEIQSADTFINELGQVLMVPMVVIPIYIATLGFGRHLWDVDPKNVIILRKLFYISQILYLLVQGLAKVSILFYTSGFSPTDSFAVSYT</sequence>
<evidence type="ECO:0000313" key="10">
    <source>
        <dbReference type="Proteomes" id="UP000011064"/>
    </source>
</evidence>
<dbReference type="HOGENOM" id="CLU_1886643_0_0_1"/>
<evidence type="ECO:0000313" key="9">
    <source>
        <dbReference type="EMBL" id="ELR09509.1"/>
    </source>
</evidence>
<organism evidence="9 10">
    <name type="scientific">Pseudogymnoascus destructans (strain ATCC MYA-4855 / 20631-21)</name>
    <name type="common">Bat white-nose syndrome fungus</name>
    <name type="synonym">Geomyces destructans</name>
    <dbReference type="NCBI Taxonomy" id="658429"/>
    <lineage>
        <taxon>Eukaryota</taxon>
        <taxon>Fungi</taxon>
        <taxon>Dikarya</taxon>
        <taxon>Ascomycota</taxon>
        <taxon>Pezizomycotina</taxon>
        <taxon>Leotiomycetes</taxon>
        <taxon>Thelebolales</taxon>
        <taxon>Thelebolaceae</taxon>
        <taxon>Pseudogymnoascus</taxon>
    </lineage>
</organism>